<keyword evidence="3" id="KW-0285">Flavoprotein</keyword>
<name>A0A4T2C7N6_9MICO</name>
<dbReference type="SUPFAM" id="SSF54373">
    <property type="entry name" value="FAD-linked reductases, C-terminal domain"/>
    <property type="match status" value="1"/>
</dbReference>
<comment type="cofactor">
    <cofactor evidence="1 5">
        <name>FAD</name>
        <dbReference type="ChEBI" id="CHEBI:57692"/>
    </cofactor>
</comment>
<dbReference type="GO" id="GO:0016614">
    <property type="term" value="F:oxidoreductase activity, acting on CH-OH group of donors"/>
    <property type="evidence" value="ECO:0007669"/>
    <property type="project" value="InterPro"/>
</dbReference>
<dbReference type="InterPro" id="IPR007867">
    <property type="entry name" value="GMC_OxRtase_C"/>
</dbReference>
<evidence type="ECO:0000259" key="6">
    <source>
        <dbReference type="PROSITE" id="PS00624"/>
    </source>
</evidence>
<dbReference type="PIRSF" id="PIRSF000137">
    <property type="entry name" value="Alcohol_oxidase"/>
    <property type="match status" value="1"/>
</dbReference>
<protein>
    <submittedName>
        <fullName evidence="7">GMC family oxidoreductase</fullName>
    </submittedName>
</protein>
<evidence type="ECO:0000313" key="8">
    <source>
        <dbReference type="Proteomes" id="UP000306192"/>
    </source>
</evidence>
<reference evidence="7 8" key="1">
    <citation type="journal article" date="2019" name="Microorganisms">
        <title>Systematic Affiliation and Genome Analysis of Subtercola vilae DB165(T) with Particular Emphasis on Cold Adaptation of an Isolate from a High-Altitude Cold Volcano Lake.</title>
        <authorList>
            <person name="Villalobos A.S."/>
            <person name="Wiese J."/>
            <person name="Imhoff J.F."/>
            <person name="Dorador C."/>
            <person name="Keller A."/>
            <person name="Hentschel U."/>
        </authorList>
    </citation>
    <scope>NUCLEOTIDE SEQUENCE [LARGE SCALE GENOMIC DNA]</scope>
    <source>
        <strain evidence="7 8">DB165</strain>
    </source>
</reference>
<dbReference type="GO" id="GO:0050660">
    <property type="term" value="F:flavin adenine dinucleotide binding"/>
    <property type="evidence" value="ECO:0007669"/>
    <property type="project" value="InterPro"/>
</dbReference>
<dbReference type="AlphaFoldDB" id="A0A4T2C7N6"/>
<comment type="caution">
    <text evidence="7">The sequence shown here is derived from an EMBL/GenBank/DDBJ whole genome shotgun (WGS) entry which is preliminary data.</text>
</comment>
<dbReference type="SUPFAM" id="SSF51905">
    <property type="entry name" value="FAD/NAD(P)-binding domain"/>
    <property type="match status" value="1"/>
</dbReference>
<dbReference type="EMBL" id="QYRT01000004">
    <property type="protein sequence ID" value="TIH40150.1"/>
    <property type="molecule type" value="Genomic_DNA"/>
</dbReference>
<accession>A0A4T2C7N6</accession>
<proteinExistence type="inferred from homology"/>
<dbReference type="Proteomes" id="UP000306192">
    <property type="component" value="Unassembled WGS sequence"/>
</dbReference>
<dbReference type="Pfam" id="PF05199">
    <property type="entry name" value="GMC_oxred_C"/>
    <property type="match status" value="1"/>
</dbReference>
<sequence>MPFRRHAAATAGAPPADIVKTIHTPRLAKTATSPIPHPRPSLPDRVDTLVIGGGTGGAALVGLLAAHSDESILLLEAGPDYGAAADAGWPADVLDARAIPLSHDYDLTTTSSAGDTTLDLPRARVLGGCSSHNGCTASIGAAEDYDDWARRGNPGWEAEQVLPLLEWARARFRVRRYTMTELTEPQRAFVDAGIAGGLPFADDLDDIGAAEGIGPMPVNIVDGVRWNSAFAFLDAVRERPNLTIAGNTAAERIDVCDGVAVGAWVRTPDGETHHITANRVVIAAGAYHSPALLLRSGIGPAGELAELGIEVVSDVPGVGKHLLDHACVALDFAGRPGLVHDLETLPWFPDEQTVGRKKSSVCDDGPYDIHVFMVAGSNSGHPGLPPISLYGGAMRARSEGTVTLGSDLDVTRPVIDHRYGTDPEGYDRQVLGEALDLLTTMAAEPALAAILGEPVPRAHRPLDDIVNYCHPAGSCKMGPATDPAAVVDSTGAVRGVTGLYVADASIMPAISRGNINLPTAMIGANIAVQLLGTTPADALSAFSHTL</sequence>
<evidence type="ECO:0000313" key="7">
    <source>
        <dbReference type="EMBL" id="TIH40150.1"/>
    </source>
</evidence>
<dbReference type="InterPro" id="IPR012132">
    <property type="entry name" value="GMC_OxRdtase"/>
</dbReference>
<dbReference type="InterPro" id="IPR000172">
    <property type="entry name" value="GMC_OxRdtase_N"/>
</dbReference>
<feature type="binding site" evidence="5">
    <location>
        <position position="125"/>
    </location>
    <ligand>
        <name>FAD</name>
        <dbReference type="ChEBI" id="CHEBI:57692"/>
    </ligand>
</feature>
<evidence type="ECO:0000256" key="1">
    <source>
        <dbReference type="ARBA" id="ARBA00001974"/>
    </source>
</evidence>
<dbReference type="PANTHER" id="PTHR11552">
    <property type="entry name" value="GLUCOSE-METHANOL-CHOLINE GMC OXIDOREDUCTASE"/>
    <property type="match status" value="1"/>
</dbReference>
<dbReference type="InterPro" id="IPR036188">
    <property type="entry name" value="FAD/NAD-bd_sf"/>
</dbReference>
<dbReference type="Pfam" id="PF00732">
    <property type="entry name" value="GMC_oxred_N"/>
    <property type="match status" value="1"/>
</dbReference>
<dbReference type="PANTHER" id="PTHR11552:SF147">
    <property type="entry name" value="CHOLINE DEHYDROGENASE, MITOCHONDRIAL"/>
    <property type="match status" value="1"/>
</dbReference>
<organism evidence="7 8">
    <name type="scientific">Subtercola vilae</name>
    <dbReference type="NCBI Taxonomy" id="2056433"/>
    <lineage>
        <taxon>Bacteria</taxon>
        <taxon>Bacillati</taxon>
        <taxon>Actinomycetota</taxon>
        <taxon>Actinomycetes</taxon>
        <taxon>Micrococcales</taxon>
        <taxon>Microbacteriaceae</taxon>
        <taxon>Subtercola</taxon>
    </lineage>
</organism>
<evidence type="ECO:0000256" key="3">
    <source>
        <dbReference type="ARBA" id="ARBA00022630"/>
    </source>
</evidence>
<evidence type="ECO:0000256" key="2">
    <source>
        <dbReference type="ARBA" id="ARBA00010790"/>
    </source>
</evidence>
<comment type="similarity">
    <text evidence="2">Belongs to the GMC oxidoreductase family.</text>
</comment>
<gene>
    <name evidence="7" type="ORF">D4765_03215</name>
</gene>
<dbReference type="Gene3D" id="3.30.410.40">
    <property type="match status" value="1"/>
</dbReference>
<evidence type="ECO:0000256" key="5">
    <source>
        <dbReference type="PIRSR" id="PIRSR000137-2"/>
    </source>
</evidence>
<evidence type="ECO:0000256" key="4">
    <source>
        <dbReference type="ARBA" id="ARBA00022827"/>
    </source>
</evidence>
<dbReference type="Gene3D" id="3.50.50.60">
    <property type="entry name" value="FAD/NAD(P)-binding domain"/>
    <property type="match status" value="1"/>
</dbReference>
<keyword evidence="4 5" id="KW-0274">FAD</keyword>
<keyword evidence="8" id="KW-1185">Reference proteome</keyword>
<feature type="domain" description="Glucose-methanol-choline oxidoreductase N-terminal" evidence="6">
    <location>
        <begin position="285"/>
        <end position="299"/>
    </location>
</feature>
<dbReference type="PROSITE" id="PS00624">
    <property type="entry name" value="GMC_OXRED_2"/>
    <property type="match status" value="1"/>
</dbReference>
<feature type="binding site" evidence="5">
    <location>
        <position position="468"/>
    </location>
    <ligand>
        <name>substrate</name>
    </ligand>
</feature>